<name>A0A1E8F1G9_9CLOT</name>
<dbReference type="PATRIC" id="fig|1121290.3.peg.280"/>
<keyword evidence="1" id="KW-0677">Repeat</keyword>
<dbReference type="Proteomes" id="UP000175744">
    <property type="component" value="Unassembled WGS sequence"/>
</dbReference>
<keyword evidence="3" id="KW-0378">Hydrolase</keyword>
<organism evidence="3 4">
    <name type="scientific">Clostridium acetireducens DSM 10703</name>
    <dbReference type="NCBI Taxonomy" id="1121290"/>
    <lineage>
        <taxon>Bacteria</taxon>
        <taxon>Bacillati</taxon>
        <taxon>Bacillota</taxon>
        <taxon>Clostridia</taxon>
        <taxon>Eubacteriales</taxon>
        <taxon>Clostridiaceae</taxon>
        <taxon>Clostridium</taxon>
    </lineage>
</organism>
<evidence type="ECO:0000256" key="1">
    <source>
        <dbReference type="ARBA" id="ARBA00022737"/>
    </source>
</evidence>
<dbReference type="GO" id="GO:0016787">
    <property type="term" value="F:hydrolase activity"/>
    <property type="evidence" value="ECO:0007669"/>
    <property type="project" value="UniProtKB-KW"/>
</dbReference>
<dbReference type="RefSeq" id="WP_070109250.1">
    <property type="nucleotide sequence ID" value="NZ_LZFO01000003.1"/>
</dbReference>
<comment type="caution">
    <text evidence="3">The sequence shown here is derived from an EMBL/GenBank/DDBJ whole genome shotgun (WGS) entry which is preliminary data.</text>
</comment>
<dbReference type="InterPro" id="IPR056884">
    <property type="entry name" value="NPHP3-like_N"/>
</dbReference>
<protein>
    <submittedName>
        <fullName evidence="3">ATP-dependent RecD-like DNA helicase</fullName>
        <ecNumber evidence="3">3.6.4.12</ecNumber>
    </submittedName>
</protein>
<keyword evidence="4" id="KW-1185">Reference proteome</keyword>
<dbReference type="EMBL" id="LZFO01000003">
    <property type="protein sequence ID" value="OFI07447.1"/>
    <property type="molecule type" value="Genomic_DNA"/>
</dbReference>
<sequence length="358" mass="41024">MKGNIKHFFPGNNTSQGFFSFYNYILPQEKAKRIICLKGGPGTGKSTLIKKVGEHFNNCGFDIEYHHCSSDDSSLDALLINNINIAILDGTSPHIVDPINPGAVDEILNLGECLNKKELTNIKTEIINTNEKISNTFKKAYSYFYAARSIHNIWSNCNLKSLNNSKINKLIEDLNLSIFKKNRLSYLGSERHLFVTAFTPNGIITYIDDIYKNIDNLYVLNGGPGLKKTKILTSIYKEAITRGYFVEVFHDPLIPKRIEHVFIPELSTAILTSNEINKKNLPGIQIYLENFINHNNHSILIKEDIKNFYMLLNEGLNILKKAKILHDELEEYYNPNIDFDKLNVIEDKLIYKLKKYIK</sequence>
<dbReference type="SUPFAM" id="SSF52540">
    <property type="entry name" value="P-loop containing nucleoside triphosphate hydrolases"/>
    <property type="match status" value="1"/>
</dbReference>
<dbReference type="Gene3D" id="3.40.50.300">
    <property type="entry name" value="P-loop containing nucleotide triphosphate hydrolases"/>
    <property type="match status" value="1"/>
</dbReference>
<dbReference type="EC" id="3.6.4.12" evidence="3"/>
<dbReference type="OrthoDB" id="9781752at2"/>
<evidence type="ECO:0000313" key="4">
    <source>
        <dbReference type="Proteomes" id="UP000175744"/>
    </source>
</evidence>
<proteinExistence type="predicted"/>
<accession>A0A1E8F1G9</accession>
<keyword evidence="3" id="KW-0547">Nucleotide-binding</keyword>
<evidence type="ECO:0000259" key="2">
    <source>
        <dbReference type="Pfam" id="PF24883"/>
    </source>
</evidence>
<evidence type="ECO:0000313" key="3">
    <source>
        <dbReference type="EMBL" id="OFI07447.1"/>
    </source>
</evidence>
<dbReference type="GO" id="GO:0003678">
    <property type="term" value="F:DNA helicase activity"/>
    <property type="evidence" value="ECO:0007669"/>
    <property type="project" value="UniProtKB-EC"/>
</dbReference>
<dbReference type="AlphaFoldDB" id="A0A1E8F1G9"/>
<dbReference type="InterPro" id="IPR027417">
    <property type="entry name" value="P-loop_NTPase"/>
</dbReference>
<reference evidence="3 4" key="1">
    <citation type="submission" date="2016-06" db="EMBL/GenBank/DDBJ databases">
        <title>Genome sequence of Clostridium acetireducens DSM 10703.</title>
        <authorList>
            <person name="Poehlein A."/>
            <person name="Fluechter S."/>
            <person name="Duerre P."/>
            <person name="Daniel R."/>
        </authorList>
    </citation>
    <scope>NUCLEOTIDE SEQUENCE [LARGE SCALE GENOMIC DNA]</scope>
    <source>
        <strain evidence="3 4">DSM 10703</strain>
    </source>
</reference>
<dbReference type="Pfam" id="PF24883">
    <property type="entry name" value="NPHP3_N"/>
    <property type="match status" value="1"/>
</dbReference>
<gene>
    <name evidence="3" type="primary">recD2_1</name>
    <name evidence="3" type="ORF">CLOACE_02760</name>
</gene>
<feature type="domain" description="Nephrocystin 3-like N-terminal" evidence="2">
    <location>
        <begin position="28"/>
        <end position="74"/>
    </location>
</feature>
<keyword evidence="3" id="KW-0347">Helicase</keyword>
<keyword evidence="3" id="KW-0067">ATP-binding</keyword>
<dbReference type="STRING" id="1121290.CLAOCE_02760"/>